<reference evidence="1" key="1">
    <citation type="submission" date="2022-10" db="EMBL/GenBank/DDBJ databases">
        <title>The complete genomes of actinobacterial strains from the NBC collection.</title>
        <authorList>
            <person name="Joergensen T.S."/>
            <person name="Alvarez Arevalo M."/>
            <person name="Sterndorff E.B."/>
            <person name="Faurdal D."/>
            <person name="Vuksanovic O."/>
            <person name="Mourched A.-S."/>
            <person name="Charusanti P."/>
            <person name="Shaw S."/>
            <person name="Blin K."/>
            <person name="Weber T."/>
        </authorList>
    </citation>
    <scope>NUCLEOTIDE SEQUENCE</scope>
    <source>
        <strain evidence="1">NBC_00003</strain>
    </source>
</reference>
<evidence type="ECO:0000313" key="1">
    <source>
        <dbReference type="EMBL" id="WTW63137.1"/>
    </source>
</evidence>
<dbReference type="EMBL" id="CP108318">
    <property type="protein sequence ID" value="WTW63137.1"/>
    <property type="molecule type" value="Genomic_DNA"/>
</dbReference>
<accession>A0AAU2V6M2</accession>
<proteinExistence type="predicted"/>
<protein>
    <submittedName>
        <fullName evidence="1">Uncharacterized protein</fullName>
    </submittedName>
</protein>
<name>A0AAU2V6M2_9ACTN</name>
<organism evidence="1">
    <name type="scientific">Streptomyces sp. NBC_00003</name>
    <dbReference type="NCBI Taxonomy" id="2903608"/>
    <lineage>
        <taxon>Bacteria</taxon>
        <taxon>Bacillati</taxon>
        <taxon>Actinomycetota</taxon>
        <taxon>Actinomycetes</taxon>
        <taxon>Kitasatosporales</taxon>
        <taxon>Streptomycetaceae</taxon>
        <taxon>Streptomyces</taxon>
    </lineage>
</organism>
<dbReference type="AlphaFoldDB" id="A0AAU2V6M2"/>
<gene>
    <name evidence="1" type="ORF">OG549_22165</name>
</gene>
<sequence length="68" mass="7491">MDDDASLDRILQAAVKDSGDEVQRCRNCNAELVITVKEAVREPGKGLPEVQVKAHCPTGCKEPLYRSH</sequence>